<dbReference type="Pfam" id="PF18181">
    <property type="entry name" value="SLATT_1"/>
    <property type="match status" value="1"/>
</dbReference>
<evidence type="ECO:0000256" key="1">
    <source>
        <dbReference type="SAM" id="MobiDB-lite"/>
    </source>
</evidence>
<proteinExistence type="predicted"/>
<feature type="transmembrane region" description="Helical" evidence="2">
    <location>
        <begin position="50"/>
        <end position="69"/>
    </location>
</feature>
<accession>A0A8J3FB51</accession>
<organism evidence="5 6">
    <name type="scientific">Pilimelia anulata</name>
    <dbReference type="NCBI Taxonomy" id="53371"/>
    <lineage>
        <taxon>Bacteria</taxon>
        <taxon>Bacillati</taxon>
        <taxon>Actinomycetota</taxon>
        <taxon>Actinomycetes</taxon>
        <taxon>Micromonosporales</taxon>
        <taxon>Micromonosporaceae</taxon>
        <taxon>Pilimelia</taxon>
    </lineage>
</organism>
<evidence type="ECO:0000313" key="5">
    <source>
        <dbReference type="EMBL" id="GGJ80351.1"/>
    </source>
</evidence>
<evidence type="ECO:0000259" key="3">
    <source>
        <dbReference type="Pfam" id="PF18181"/>
    </source>
</evidence>
<evidence type="ECO:0000313" key="6">
    <source>
        <dbReference type="Proteomes" id="UP000649739"/>
    </source>
</evidence>
<dbReference type="AlphaFoldDB" id="A0A8J3FB51"/>
<evidence type="ECO:0000259" key="4">
    <source>
        <dbReference type="Pfam" id="PF18184"/>
    </source>
</evidence>
<dbReference type="InterPro" id="IPR040884">
    <property type="entry name" value="SLATT_1"/>
</dbReference>
<dbReference type="EMBL" id="BMQB01000001">
    <property type="protein sequence ID" value="GGJ80351.1"/>
    <property type="molecule type" value="Genomic_DNA"/>
</dbReference>
<dbReference type="Proteomes" id="UP000649739">
    <property type="component" value="Unassembled WGS sequence"/>
</dbReference>
<dbReference type="NCBIfam" id="NF033634">
    <property type="entry name" value="SLATT_1"/>
    <property type="match status" value="1"/>
</dbReference>
<dbReference type="Pfam" id="PF18184">
    <property type="entry name" value="SLATT_3"/>
    <property type="match status" value="1"/>
</dbReference>
<keyword evidence="2" id="KW-1133">Transmembrane helix</keyword>
<feature type="transmembrane region" description="Helical" evidence="2">
    <location>
        <begin position="81"/>
        <end position="98"/>
    </location>
</feature>
<feature type="domain" description="SMODS and SLOG-associating 2TM effector" evidence="4">
    <location>
        <begin position="28"/>
        <end position="183"/>
    </location>
</feature>
<keyword evidence="2" id="KW-0472">Membrane</keyword>
<sequence>MSDVRRIPATADGGPGPRFPAPPGTRFPAVLADAENAAVAGQTAYLRLSAIGLVLACLAAAGGAIPYGVRLDGHPVDLGGLLAALAFAAGIGVASYLLSTTPMRSWYEGRAAAESVKTIAWQYSVGGGLFRVDTAADPDALLVDRLAGIMGEMRAVRVLAAVGGEQITPGMRALRAEPLPVRRAHYLAERVDDQVRWYGAKARFNQRRVRLWFAVAIGAQTAGLVAAGVKAFAGVDVDVLGIAAALAASGTAWLQTRDHQNLAESYAVTGRELSIIRARADAGAGAGGEEAWAAFVAGAERAVSREHTLWLARRGSA</sequence>
<comment type="caution">
    <text evidence="5">The sequence shown here is derived from an EMBL/GenBank/DDBJ whole genome shotgun (WGS) entry which is preliminary data.</text>
</comment>
<reference evidence="5" key="1">
    <citation type="journal article" date="2014" name="Int. J. Syst. Evol. Microbiol.">
        <title>Complete genome sequence of Corynebacterium casei LMG S-19264T (=DSM 44701T), isolated from a smear-ripened cheese.</title>
        <authorList>
            <consortium name="US DOE Joint Genome Institute (JGI-PGF)"/>
            <person name="Walter F."/>
            <person name="Albersmeier A."/>
            <person name="Kalinowski J."/>
            <person name="Ruckert C."/>
        </authorList>
    </citation>
    <scope>NUCLEOTIDE SEQUENCE</scope>
    <source>
        <strain evidence="5">JCM 3090</strain>
    </source>
</reference>
<feature type="domain" description="SMODS and SLOG-associating 2TM effector" evidence="3">
    <location>
        <begin position="186"/>
        <end position="310"/>
    </location>
</feature>
<evidence type="ECO:0000256" key="2">
    <source>
        <dbReference type="SAM" id="Phobius"/>
    </source>
</evidence>
<feature type="region of interest" description="Disordered" evidence="1">
    <location>
        <begin position="1"/>
        <end position="22"/>
    </location>
</feature>
<reference evidence="5" key="2">
    <citation type="submission" date="2020-09" db="EMBL/GenBank/DDBJ databases">
        <authorList>
            <person name="Sun Q."/>
            <person name="Ohkuma M."/>
        </authorList>
    </citation>
    <scope>NUCLEOTIDE SEQUENCE</scope>
    <source>
        <strain evidence="5">JCM 3090</strain>
    </source>
</reference>
<name>A0A8J3FB51_9ACTN</name>
<dbReference type="InterPro" id="IPR041116">
    <property type="entry name" value="SLATT_3"/>
</dbReference>
<dbReference type="RefSeq" id="WP_189168588.1">
    <property type="nucleotide sequence ID" value="NZ_BMQB01000001.1"/>
</dbReference>
<protein>
    <submittedName>
        <fullName evidence="5">Membrane protein</fullName>
    </submittedName>
</protein>
<keyword evidence="6" id="KW-1185">Reference proteome</keyword>
<dbReference type="NCBIfam" id="NF033610">
    <property type="entry name" value="SLATT_3"/>
    <property type="match status" value="1"/>
</dbReference>
<feature type="transmembrane region" description="Helical" evidence="2">
    <location>
        <begin position="211"/>
        <end position="233"/>
    </location>
</feature>
<keyword evidence="2" id="KW-0812">Transmembrane</keyword>
<gene>
    <name evidence="5" type="ORF">GCM10010123_07870</name>
</gene>